<evidence type="ECO:0000259" key="4">
    <source>
        <dbReference type="Pfam" id="PF13511"/>
    </source>
</evidence>
<dbReference type="InterPro" id="IPR025392">
    <property type="entry name" value="DUF4124"/>
</dbReference>
<feature type="domain" description="DUF4124" evidence="4">
    <location>
        <begin position="16"/>
        <end position="55"/>
    </location>
</feature>
<protein>
    <recommendedName>
        <fullName evidence="7">Transglycosylase SLT domain-containing protein</fullName>
    </recommendedName>
</protein>
<comment type="caution">
    <text evidence="5">The sequence shown here is derived from an EMBL/GenBank/DDBJ whole genome shotgun (WGS) entry which is preliminary data.</text>
</comment>
<comment type="similarity">
    <text evidence="1">Belongs to the transglycosylase Slt family.</text>
</comment>
<evidence type="ECO:0000256" key="2">
    <source>
        <dbReference type="SAM" id="SignalP"/>
    </source>
</evidence>
<dbReference type="SUPFAM" id="SSF53955">
    <property type="entry name" value="Lysozyme-like"/>
    <property type="match status" value="1"/>
</dbReference>
<name>A0A521G3N5_9BACT</name>
<dbReference type="CDD" id="cd00254">
    <property type="entry name" value="LT-like"/>
    <property type="match status" value="1"/>
</dbReference>
<keyword evidence="6" id="KW-1185">Reference proteome</keyword>
<feature type="signal peptide" evidence="2">
    <location>
        <begin position="1"/>
        <end position="22"/>
    </location>
</feature>
<dbReference type="InterPro" id="IPR008258">
    <property type="entry name" value="Transglycosylase_SLT_dom_1"/>
</dbReference>
<dbReference type="Pfam" id="PF01464">
    <property type="entry name" value="SLT"/>
    <property type="match status" value="1"/>
</dbReference>
<dbReference type="EMBL" id="NQJD01000005">
    <property type="protein sequence ID" value="TAA75610.1"/>
    <property type="molecule type" value="Genomic_DNA"/>
</dbReference>
<evidence type="ECO:0000313" key="6">
    <source>
        <dbReference type="Proteomes" id="UP000316238"/>
    </source>
</evidence>
<accession>A0A521G3N5</accession>
<dbReference type="Pfam" id="PF13511">
    <property type="entry name" value="DUF4124"/>
    <property type="match status" value="1"/>
</dbReference>
<evidence type="ECO:0008006" key="7">
    <source>
        <dbReference type="Google" id="ProtNLM"/>
    </source>
</evidence>
<evidence type="ECO:0000259" key="3">
    <source>
        <dbReference type="Pfam" id="PF01464"/>
    </source>
</evidence>
<evidence type="ECO:0000256" key="1">
    <source>
        <dbReference type="ARBA" id="ARBA00007734"/>
    </source>
</evidence>
<dbReference type="PANTHER" id="PTHR37423:SF2">
    <property type="entry name" value="MEMBRANE-BOUND LYTIC MUREIN TRANSGLYCOSYLASE C"/>
    <property type="match status" value="1"/>
</dbReference>
<feature type="chain" id="PRO_5021893685" description="Transglycosylase SLT domain-containing protein" evidence="2">
    <location>
        <begin position="23"/>
        <end position="241"/>
    </location>
</feature>
<reference evidence="5" key="1">
    <citation type="submission" date="2017-07" db="EMBL/GenBank/DDBJ databases">
        <title>The cable genome - Insights into the physiology and evolution of filamentous bacteria capable of sulfide oxidation via long distance electron transfer.</title>
        <authorList>
            <person name="Thorup C."/>
            <person name="Bjerg J.T."/>
            <person name="Schreiber L."/>
            <person name="Nielsen L.P."/>
            <person name="Kjeldsen K.U."/>
            <person name="Boesen T."/>
            <person name="Boggild A."/>
            <person name="Meysman F."/>
            <person name="Geelhoed J."/>
            <person name="Schramm A."/>
        </authorList>
    </citation>
    <scope>NUCLEOTIDE SEQUENCE [LARGE SCALE GENOMIC DNA]</scope>
    <source>
        <strain evidence="5">GS</strain>
    </source>
</reference>
<dbReference type="AlphaFoldDB" id="A0A521G3N5"/>
<keyword evidence="2" id="KW-0732">Signal</keyword>
<feature type="domain" description="Transglycosylase SLT" evidence="3">
    <location>
        <begin position="96"/>
        <end position="192"/>
    </location>
</feature>
<dbReference type="Gene3D" id="1.10.530.10">
    <property type="match status" value="1"/>
</dbReference>
<evidence type="ECO:0000313" key="5">
    <source>
        <dbReference type="EMBL" id="TAA75610.1"/>
    </source>
</evidence>
<dbReference type="InterPro" id="IPR023346">
    <property type="entry name" value="Lysozyme-like_dom_sf"/>
</dbReference>
<dbReference type="Proteomes" id="UP000316238">
    <property type="component" value="Unassembled WGS sequence"/>
</dbReference>
<sequence length="241" mass="27232">MRTCMLCCIFAVSSLLSHVGQAQGEICKYTDERGVVHYTNVSGDKRCKPMNYSPFSSNQPRLTITSAAPSVRSIDRRYLRFGRPALTQRSSFDYHIQQAARVHHVDPMLIKAVIKTESGFNRYAVSSKGAQGLMQLMPGTSRYLNISDPFDPWQNIYGGTRYLREMLDNFNGDVHLSLAAYNAGPTRVMKSGGIPRIPETVDYVGKVMRQYQNYQGSDYGVYYSTYSPPKTSIRVRQLIIN</sequence>
<dbReference type="PANTHER" id="PTHR37423">
    <property type="entry name" value="SOLUBLE LYTIC MUREIN TRANSGLYCOSYLASE-RELATED"/>
    <property type="match status" value="1"/>
</dbReference>
<organism evidence="5 6">
    <name type="scientific">Candidatus Electronema aureum</name>
    <dbReference type="NCBI Taxonomy" id="2005002"/>
    <lineage>
        <taxon>Bacteria</taxon>
        <taxon>Pseudomonadati</taxon>
        <taxon>Thermodesulfobacteriota</taxon>
        <taxon>Desulfobulbia</taxon>
        <taxon>Desulfobulbales</taxon>
        <taxon>Desulfobulbaceae</taxon>
        <taxon>Candidatus Electronema</taxon>
    </lineage>
</organism>
<gene>
    <name evidence="5" type="ORF">CDV28_10567</name>
</gene>
<proteinExistence type="inferred from homology"/>